<dbReference type="GO" id="GO:0003677">
    <property type="term" value="F:DNA binding"/>
    <property type="evidence" value="ECO:0007669"/>
    <property type="project" value="InterPro"/>
</dbReference>
<dbReference type="SMART" id="SM00906">
    <property type="entry name" value="Fungal_trans"/>
    <property type="match status" value="1"/>
</dbReference>
<keyword evidence="1" id="KW-0479">Metal-binding</keyword>
<dbReference type="EMBL" id="LKEA01000049">
    <property type="protein sequence ID" value="ROV92588.1"/>
    <property type="molecule type" value="Genomic_DNA"/>
</dbReference>
<dbReference type="PRINTS" id="PR00463">
    <property type="entry name" value="EP450I"/>
</dbReference>
<organism evidence="7 8">
    <name type="scientific">Cytospora schulzeri</name>
    <dbReference type="NCBI Taxonomy" id="448051"/>
    <lineage>
        <taxon>Eukaryota</taxon>
        <taxon>Fungi</taxon>
        <taxon>Dikarya</taxon>
        <taxon>Ascomycota</taxon>
        <taxon>Pezizomycotina</taxon>
        <taxon>Sordariomycetes</taxon>
        <taxon>Sordariomycetidae</taxon>
        <taxon>Diaporthales</taxon>
        <taxon>Cytosporaceae</taxon>
        <taxon>Cytospora</taxon>
    </lineage>
</organism>
<evidence type="ECO:0000256" key="3">
    <source>
        <dbReference type="ARBA" id="ARBA00023163"/>
    </source>
</evidence>
<dbReference type="PROSITE" id="PS50048">
    <property type="entry name" value="ZN2_CY6_FUNGAL_2"/>
    <property type="match status" value="1"/>
</dbReference>
<dbReference type="InterPro" id="IPR036864">
    <property type="entry name" value="Zn2-C6_fun-type_DNA-bd_sf"/>
</dbReference>
<feature type="region of interest" description="Disordered" evidence="5">
    <location>
        <begin position="508"/>
        <end position="567"/>
    </location>
</feature>
<evidence type="ECO:0000256" key="2">
    <source>
        <dbReference type="ARBA" id="ARBA00023015"/>
    </source>
</evidence>
<evidence type="ECO:0000256" key="1">
    <source>
        <dbReference type="ARBA" id="ARBA00022723"/>
    </source>
</evidence>
<dbReference type="SUPFAM" id="SSF57701">
    <property type="entry name" value="Zn2/Cys6 DNA-binding domain"/>
    <property type="match status" value="1"/>
</dbReference>
<evidence type="ECO:0000256" key="4">
    <source>
        <dbReference type="ARBA" id="ARBA00023242"/>
    </source>
</evidence>
<reference evidence="7 8" key="1">
    <citation type="submission" date="2015-09" db="EMBL/GenBank/DDBJ databases">
        <title>Host preference determinants of Valsa canker pathogens revealed by comparative genomics.</title>
        <authorList>
            <person name="Yin Z."/>
            <person name="Huang L."/>
        </authorList>
    </citation>
    <scope>NUCLEOTIDE SEQUENCE [LARGE SCALE GENOMIC DNA]</scope>
    <source>
        <strain evidence="7 8">03-1</strain>
    </source>
</reference>
<keyword evidence="2" id="KW-0805">Transcription regulation</keyword>
<feature type="compositionally biased region" description="Polar residues" evidence="5">
    <location>
        <begin position="1114"/>
        <end position="1123"/>
    </location>
</feature>
<feature type="region of interest" description="Disordered" evidence="5">
    <location>
        <begin position="1060"/>
        <end position="1139"/>
    </location>
</feature>
<protein>
    <recommendedName>
        <fullName evidence="6">Zn(2)-C6 fungal-type domain-containing protein</fullName>
    </recommendedName>
</protein>
<dbReference type="GO" id="GO:0008270">
    <property type="term" value="F:zinc ion binding"/>
    <property type="evidence" value="ECO:0007669"/>
    <property type="project" value="InterPro"/>
</dbReference>
<keyword evidence="3" id="KW-0804">Transcription</keyword>
<dbReference type="CDD" id="cd12148">
    <property type="entry name" value="fungal_TF_MHR"/>
    <property type="match status" value="1"/>
</dbReference>
<dbReference type="Pfam" id="PF00172">
    <property type="entry name" value="Zn_clus"/>
    <property type="match status" value="1"/>
</dbReference>
<gene>
    <name evidence="7" type="ORF">VMCG_08927</name>
</gene>
<feature type="compositionally biased region" description="Polar residues" evidence="5">
    <location>
        <begin position="1084"/>
        <end position="1094"/>
    </location>
</feature>
<feature type="compositionally biased region" description="Gly residues" evidence="5">
    <location>
        <begin position="1124"/>
        <end position="1134"/>
    </location>
</feature>
<dbReference type="SUPFAM" id="SSF48264">
    <property type="entry name" value="Cytochrome P450"/>
    <property type="match status" value="1"/>
</dbReference>
<dbReference type="SMART" id="SM00066">
    <property type="entry name" value="GAL4"/>
    <property type="match status" value="1"/>
</dbReference>
<dbReference type="Pfam" id="PF00067">
    <property type="entry name" value="p450"/>
    <property type="match status" value="1"/>
</dbReference>
<dbReference type="PROSITE" id="PS00463">
    <property type="entry name" value="ZN2_CY6_FUNGAL_1"/>
    <property type="match status" value="1"/>
</dbReference>
<dbReference type="Gene3D" id="4.10.240.10">
    <property type="entry name" value="Zn(2)-C6 fungal-type DNA-binding domain"/>
    <property type="match status" value="1"/>
</dbReference>
<evidence type="ECO:0000259" key="6">
    <source>
        <dbReference type="PROSITE" id="PS50048"/>
    </source>
</evidence>
<dbReference type="InterPro" id="IPR001138">
    <property type="entry name" value="Zn2Cys6_DnaBD"/>
</dbReference>
<dbReference type="Proteomes" id="UP000283895">
    <property type="component" value="Unassembled WGS sequence"/>
</dbReference>
<evidence type="ECO:0000256" key="5">
    <source>
        <dbReference type="SAM" id="MobiDB-lite"/>
    </source>
</evidence>
<dbReference type="InterPro" id="IPR001128">
    <property type="entry name" value="Cyt_P450"/>
</dbReference>
<dbReference type="PANTHER" id="PTHR47840:SF1">
    <property type="entry name" value="ZN(II)2CYS6 TRANSCRIPTION FACTOR (EUROFUNG)"/>
    <property type="match status" value="1"/>
</dbReference>
<dbReference type="OrthoDB" id="3945418at2759"/>
<evidence type="ECO:0000313" key="8">
    <source>
        <dbReference type="Proteomes" id="UP000283895"/>
    </source>
</evidence>
<dbReference type="GO" id="GO:0020037">
    <property type="term" value="F:heme binding"/>
    <property type="evidence" value="ECO:0007669"/>
    <property type="project" value="InterPro"/>
</dbReference>
<evidence type="ECO:0000313" key="7">
    <source>
        <dbReference type="EMBL" id="ROV92588.1"/>
    </source>
</evidence>
<dbReference type="AlphaFoldDB" id="A0A423VNM6"/>
<dbReference type="CDD" id="cd11062">
    <property type="entry name" value="CYP58-like"/>
    <property type="match status" value="1"/>
</dbReference>
<dbReference type="GO" id="GO:0016705">
    <property type="term" value="F:oxidoreductase activity, acting on paired donors, with incorporation or reduction of molecular oxygen"/>
    <property type="evidence" value="ECO:0007669"/>
    <property type="project" value="InterPro"/>
</dbReference>
<dbReference type="InterPro" id="IPR002401">
    <property type="entry name" value="Cyt_P450_E_grp-I"/>
</dbReference>
<name>A0A423VNM6_9PEZI</name>
<dbReference type="STRING" id="356882.A0A423VNM6"/>
<dbReference type="InterPro" id="IPR036396">
    <property type="entry name" value="Cyt_P450_sf"/>
</dbReference>
<keyword evidence="8" id="KW-1185">Reference proteome</keyword>
<accession>A0A423VNM6</accession>
<dbReference type="PANTHER" id="PTHR47840">
    <property type="entry name" value="ZN(II)2CYS6 TRANSCRIPTION FACTOR (EUROFUNG)-RELATED"/>
    <property type="match status" value="1"/>
</dbReference>
<feature type="region of interest" description="Disordered" evidence="5">
    <location>
        <begin position="1022"/>
        <end position="1043"/>
    </location>
</feature>
<proteinExistence type="predicted"/>
<keyword evidence="4" id="KW-0539">Nucleus</keyword>
<dbReference type="GO" id="GO:0004497">
    <property type="term" value="F:monooxygenase activity"/>
    <property type="evidence" value="ECO:0007669"/>
    <property type="project" value="InterPro"/>
</dbReference>
<dbReference type="Gene3D" id="1.10.630.10">
    <property type="entry name" value="Cytochrome P450"/>
    <property type="match status" value="1"/>
</dbReference>
<comment type="caution">
    <text evidence="7">The sequence shown here is derived from an EMBL/GenBank/DDBJ whole genome shotgun (WGS) entry which is preliminary data.</text>
</comment>
<dbReference type="InterPro" id="IPR007219">
    <property type="entry name" value="XnlR_reg_dom"/>
</dbReference>
<dbReference type="CDD" id="cd00067">
    <property type="entry name" value="GAL4"/>
    <property type="match status" value="1"/>
</dbReference>
<dbReference type="GO" id="GO:0006351">
    <property type="term" value="P:DNA-templated transcription"/>
    <property type="evidence" value="ECO:0007669"/>
    <property type="project" value="InterPro"/>
</dbReference>
<dbReference type="GO" id="GO:0005506">
    <property type="term" value="F:iron ion binding"/>
    <property type="evidence" value="ECO:0007669"/>
    <property type="project" value="InterPro"/>
</dbReference>
<sequence>MYEHACTLYLSPLAKFPGPKLAASTHWYEAYFDLFHNGRGGQMTFEIKRMHDRYGPIVRINPDELHIDDPDFYSEIYCNSSPTRPIDKSDKFKYRFNIPNATFSTSTAEHHRVRRAAIAPFFSKARVRNLNDNLKLITERISHRLSTEFAGTGRVVDAGDIWSSMTADVITELAFGRSKGFSDAPEFKSPFSQAMGNLAWAGHWNYHFGFLVTMMNWVPDRILGVLVPPFKPILDYRSDTQHQIQDIFSGKNVQAKENSTPTVFQDILESTLPPQELTLQRLIEEATSVNGAGQETVTWTLTVATFHIIDKPHIRDLLRSELTEAMPDPSTVLPWEELEKLPYLSAVIAEALRLSYGQVQRLPRINRLGIWKYGDMEIPPGVTVGMDAYHMHTNETVFPDALEFKPERMATPGVQERPAPAIDSVSPTELTPGVKRRKLRKGTRSCWECKRRKVRCEFVSPTETVCIHCQRRGTRCLGQDVGDQATSPFGGSPGVGGRLVRVKALANHPPQKNASTDAHDVSPTDGPTLSVPAPSLTSTEDTNLALDDGDKPSRPKNPTPGPVVNSSSKYENISLALHSALPSRGDLEIMWKAGAHVSIHFNQVMSIAYPDLESLESNWPEKLLEVPTPTTHPVLLAKHMFLVITFLQYLDPVLMDKVENLSEYPCDMMKRLAGIVIGLVTTNDDLLGSVEALEVLMAEGIYHANSGNLRRAWVAFRRAMAVAQLMGMHRKKVHTLKVIDRNSKCDAKFLWNRIVYTDRFLCLLLGLPQGSMDRSMALEPMLSKDTPMGQLERMHCAIASRILERNEADDVSGDFTETQEIDLELQRAAAIMPSRWWSAPKLASVTSRTGHGDKTIFWDMLRLVNQLYHYNLLNQIHLPFILRFDSTERGHDYSQTMCVNASREVLSRFIEFRSFNHVASCCRAVDFFALLAALTLLLAHLDSHRRRRLDGSINFLAHQHSGDRAMVEQALENMEVVARVSHDSLSFKNASLLRRLLAIEEEAAGGYPWRTHNMTIPDEQVLASEQSDPEQRPHHAKGGSSGLRIRIPYFGTIRIAREGIISEEQGQPDADAGQSVLGDETEGQYENPSANGPSTGKAIGGGNTTAPESEDRQATNNNMNPQGGSDGLEPGRGPGADEIMLQDNMWNFGPPQSGMVEEATQQYDLYPGMMAGVDDWAFQGV</sequence>
<feature type="domain" description="Zn(2)-C6 fungal-type" evidence="6">
    <location>
        <begin position="445"/>
        <end position="476"/>
    </location>
</feature>
<dbReference type="GO" id="GO:0000981">
    <property type="term" value="F:DNA-binding transcription factor activity, RNA polymerase II-specific"/>
    <property type="evidence" value="ECO:0007669"/>
    <property type="project" value="InterPro"/>
</dbReference>